<dbReference type="EMBL" id="JBHTIF010000003">
    <property type="protein sequence ID" value="MFD0726762.1"/>
    <property type="molecule type" value="Genomic_DNA"/>
</dbReference>
<dbReference type="GO" id="GO:0061542">
    <property type="term" value="F:3-demethylubiquinol 3-O-methyltransferase activity"/>
    <property type="evidence" value="ECO:0007669"/>
    <property type="project" value="UniProtKB-EC"/>
</dbReference>
<sequence>MISLKNKKNPKILTREWDEIAALREEQISSGKDHSANFVLAPAIIEELPKVYYLVDIGCGTGWLTSRASLYSKKTVGIDPSSESVSLAKVRHSRSSITYLADSVEHYSRRRLRPIFDAAISNMAASSSPDLDAFFVASRKILREKGLFIVTIPHPCFWPLYWGYASHPKFRYDKCIAVESEFKIRRQSTQMLTTHFHHPLHRYLSSLISAGFAVEKLRELTGRGFNFPRFMLIVCRAT</sequence>
<reference evidence="3" key="1">
    <citation type="journal article" date="2019" name="Int. J. Syst. Evol. Microbiol.">
        <title>The Global Catalogue of Microorganisms (GCM) 10K type strain sequencing project: providing services to taxonomists for standard genome sequencing and annotation.</title>
        <authorList>
            <consortium name="The Broad Institute Genomics Platform"/>
            <consortium name="The Broad Institute Genome Sequencing Center for Infectious Disease"/>
            <person name="Wu L."/>
            <person name="Ma J."/>
        </authorList>
    </citation>
    <scope>NUCLEOTIDE SEQUENCE [LARGE SCALE GENOMIC DNA]</scope>
    <source>
        <strain evidence="3">CCUG 55585</strain>
    </source>
</reference>
<keyword evidence="3" id="KW-1185">Reference proteome</keyword>
<dbReference type="SUPFAM" id="SSF53335">
    <property type="entry name" value="S-adenosyl-L-methionine-dependent methyltransferases"/>
    <property type="match status" value="1"/>
</dbReference>
<dbReference type="Proteomes" id="UP001597110">
    <property type="component" value="Unassembled WGS sequence"/>
</dbReference>
<keyword evidence="2" id="KW-0808">Transferase</keyword>
<comment type="caution">
    <text evidence="2">The sequence shown here is derived from an EMBL/GenBank/DDBJ whole genome shotgun (WGS) entry which is preliminary data.</text>
</comment>
<dbReference type="EC" id="2.1.1.64" evidence="2"/>
<evidence type="ECO:0000313" key="2">
    <source>
        <dbReference type="EMBL" id="MFD0726762.1"/>
    </source>
</evidence>
<dbReference type="InterPro" id="IPR013216">
    <property type="entry name" value="Methyltransf_11"/>
</dbReference>
<protein>
    <submittedName>
        <fullName evidence="2">Class I SAM-dependent methyltransferase</fullName>
        <ecNumber evidence="2">2.1.1.222</ecNumber>
        <ecNumber evidence="2">2.1.1.64</ecNumber>
    </submittedName>
</protein>
<dbReference type="RefSeq" id="WP_386824918.1">
    <property type="nucleotide sequence ID" value="NZ_JBHTIF010000003.1"/>
</dbReference>
<proteinExistence type="predicted"/>
<dbReference type="Gene3D" id="3.40.50.150">
    <property type="entry name" value="Vaccinia Virus protein VP39"/>
    <property type="match status" value="1"/>
</dbReference>
<dbReference type="Pfam" id="PF08241">
    <property type="entry name" value="Methyltransf_11"/>
    <property type="match status" value="1"/>
</dbReference>
<dbReference type="GO" id="GO:0102208">
    <property type="term" value="F:2-polyprenyl-6-hydroxyphenol methylase activity"/>
    <property type="evidence" value="ECO:0007669"/>
    <property type="project" value="UniProtKB-EC"/>
</dbReference>
<organism evidence="2 3">
    <name type="scientific">Lysobacter brunescens</name>
    <dbReference type="NCBI Taxonomy" id="262323"/>
    <lineage>
        <taxon>Bacteria</taxon>
        <taxon>Pseudomonadati</taxon>
        <taxon>Pseudomonadota</taxon>
        <taxon>Gammaproteobacteria</taxon>
        <taxon>Lysobacterales</taxon>
        <taxon>Lysobacteraceae</taxon>
        <taxon>Lysobacter</taxon>
    </lineage>
</organism>
<keyword evidence="2" id="KW-0489">Methyltransferase</keyword>
<feature type="domain" description="Methyltransferase type 11" evidence="1">
    <location>
        <begin position="55"/>
        <end position="150"/>
    </location>
</feature>
<dbReference type="InterPro" id="IPR029063">
    <property type="entry name" value="SAM-dependent_MTases_sf"/>
</dbReference>
<dbReference type="CDD" id="cd02440">
    <property type="entry name" value="AdoMet_MTases"/>
    <property type="match status" value="1"/>
</dbReference>
<evidence type="ECO:0000259" key="1">
    <source>
        <dbReference type="Pfam" id="PF08241"/>
    </source>
</evidence>
<name>A0ABW2YGC2_9GAMM</name>
<dbReference type="EC" id="2.1.1.222" evidence="2"/>
<evidence type="ECO:0000313" key="3">
    <source>
        <dbReference type="Proteomes" id="UP001597110"/>
    </source>
</evidence>
<dbReference type="GO" id="GO:0032259">
    <property type="term" value="P:methylation"/>
    <property type="evidence" value="ECO:0007669"/>
    <property type="project" value="UniProtKB-KW"/>
</dbReference>
<accession>A0ABW2YGC2</accession>
<gene>
    <name evidence="2" type="ORF">ACFQ0E_14260</name>
</gene>